<dbReference type="AlphaFoldDB" id="A0A7Y2E7Q6"/>
<sequence>MEPRLTRSNQLQEDQKIRHLRARVDEVIQELREVDMPLDEAVRMVRELRDQALKLFPGKEHTYDLLYAPRLARTLREKYRIHLEAEI</sequence>
<protein>
    <submittedName>
        <fullName evidence="1">Uncharacterized protein</fullName>
    </submittedName>
</protein>
<evidence type="ECO:0000313" key="2">
    <source>
        <dbReference type="Proteomes" id="UP000547674"/>
    </source>
</evidence>
<evidence type="ECO:0000313" key="1">
    <source>
        <dbReference type="EMBL" id="NNF05897.1"/>
    </source>
</evidence>
<dbReference type="EMBL" id="JABDJR010000150">
    <property type="protein sequence ID" value="NNF05897.1"/>
    <property type="molecule type" value="Genomic_DNA"/>
</dbReference>
<reference evidence="1 2" key="1">
    <citation type="submission" date="2020-03" db="EMBL/GenBank/DDBJ databases">
        <title>Metabolic flexibility allows generalist bacteria to become dominant in a frequently disturbed ecosystem.</title>
        <authorList>
            <person name="Chen Y.-J."/>
            <person name="Leung P.M."/>
            <person name="Bay S.K."/>
            <person name="Hugenholtz P."/>
            <person name="Kessler A.J."/>
            <person name="Shelley G."/>
            <person name="Waite D.W."/>
            <person name="Cook P.L."/>
            <person name="Greening C."/>
        </authorList>
    </citation>
    <scope>NUCLEOTIDE SEQUENCE [LARGE SCALE GENOMIC DNA]</scope>
    <source>
        <strain evidence="1">SS_bin_28</strain>
    </source>
</reference>
<name>A0A7Y2E7Q6_UNCEI</name>
<gene>
    <name evidence="1" type="ORF">HKN21_03990</name>
</gene>
<proteinExistence type="predicted"/>
<accession>A0A7Y2E7Q6</accession>
<dbReference type="Proteomes" id="UP000547674">
    <property type="component" value="Unassembled WGS sequence"/>
</dbReference>
<comment type="caution">
    <text evidence="1">The sequence shown here is derived from an EMBL/GenBank/DDBJ whole genome shotgun (WGS) entry which is preliminary data.</text>
</comment>
<organism evidence="1 2">
    <name type="scientific">Eiseniibacteriota bacterium</name>
    <dbReference type="NCBI Taxonomy" id="2212470"/>
    <lineage>
        <taxon>Bacteria</taxon>
        <taxon>Candidatus Eiseniibacteriota</taxon>
    </lineage>
</organism>